<evidence type="ECO:0000313" key="3">
    <source>
        <dbReference type="Proteomes" id="UP000319213"/>
    </source>
</evidence>
<evidence type="ECO:0000256" key="1">
    <source>
        <dbReference type="SAM" id="MobiDB-lite"/>
    </source>
</evidence>
<accession>A0A543J064</accession>
<proteinExistence type="predicted"/>
<dbReference type="InterPro" id="IPR006764">
    <property type="entry name" value="SAM_dep_MeTrfase_SAV2177_type"/>
</dbReference>
<keyword evidence="2" id="KW-0808">Transferase</keyword>
<reference evidence="2 3" key="1">
    <citation type="submission" date="2019-06" db="EMBL/GenBank/DDBJ databases">
        <title>Sequencing the genomes of 1000 actinobacteria strains.</title>
        <authorList>
            <person name="Klenk H.-P."/>
        </authorList>
    </citation>
    <scope>NUCLEOTIDE SEQUENCE [LARGE SCALE GENOMIC DNA]</scope>
    <source>
        <strain evidence="2 3">DSM 43186</strain>
    </source>
</reference>
<dbReference type="AlphaFoldDB" id="A0A543J064"/>
<dbReference type="GO" id="GO:0032259">
    <property type="term" value="P:methylation"/>
    <property type="evidence" value="ECO:0007669"/>
    <property type="project" value="UniProtKB-KW"/>
</dbReference>
<dbReference type="SUPFAM" id="SSF53335">
    <property type="entry name" value="S-adenosyl-L-methionine-dependent methyltransferases"/>
    <property type="match status" value="1"/>
</dbReference>
<name>A0A543J064_9ACTN</name>
<feature type="region of interest" description="Disordered" evidence="1">
    <location>
        <begin position="1"/>
        <end position="29"/>
    </location>
</feature>
<dbReference type="Pfam" id="PF04672">
    <property type="entry name" value="Methyltransf_19"/>
    <property type="match status" value="1"/>
</dbReference>
<comment type="caution">
    <text evidence="2">The sequence shown here is derived from an EMBL/GenBank/DDBJ whole genome shotgun (WGS) entry which is preliminary data.</text>
</comment>
<dbReference type="Gene3D" id="3.40.50.150">
    <property type="entry name" value="Vaccinia Virus protein VP39"/>
    <property type="match status" value="1"/>
</dbReference>
<organism evidence="2 3">
    <name type="scientific">Thermopolyspora flexuosa</name>
    <dbReference type="NCBI Taxonomy" id="103836"/>
    <lineage>
        <taxon>Bacteria</taxon>
        <taxon>Bacillati</taxon>
        <taxon>Actinomycetota</taxon>
        <taxon>Actinomycetes</taxon>
        <taxon>Streptosporangiales</taxon>
        <taxon>Streptosporangiaceae</taxon>
        <taxon>Thermopolyspora</taxon>
    </lineage>
</organism>
<dbReference type="InterPro" id="IPR029063">
    <property type="entry name" value="SAM-dependent_MTases_sf"/>
</dbReference>
<evidence type="ECO:0000313" key="2">
    <source>
        <dbReference type="EMBL" id="TQM76215.1"/>
    </source>
</evidence>
<keyword evidence="2" id="KW-0489">Methyltransferase</keyword>
<dbReference type="Proteomes" id="UP000319213">
    <property type="component" value="Unassembled WGS sequence"/>
</dbReference>
<protein>
    <submittedName>
        <fullName evidence="2">S-adenosyl methyltransferase</fullName>
    </submittedName>
</protein>
<gene>
    <name evidence="2" type="ORF">FHX40_2943</name>
</gene>
<dbReference type="EMBL" id="VFPQ01000001">
    <property type="protein sequence ID" value="TQM76215.1"/>
    <property type="molecule type" value="Genomic_DNA"/>
</dbReference>
<dbReference type="RefSeq" id="WP_142260129.1">
    <property type="nucleotide sequence ID" value="NZ_BMPV01000001.1"/>
</dbReference>
<sequence length="291" mass="31456">MQMVTVGRERANGENFSHSLPETPGNIDVPAPNMARVHDWFLGGKDNHPVDREAGERLLARHPAVRAAAKADRAFLRWTVRHLVEAHDIRQFLDIGSGLPTQGHVHEVARQVAPEARTVYVDNDPAVVAQARAMLALDPRTIVVEADVREPVRLIDEVMASGNLNFNRPIALLLVAIMHLVRDDEHPAEAVATLVAELAPGSMLVISHLHRDPRRCDAPAPAGREPAAWAIARTEPEIAALFAGTRLAEPGLRPVGDWLLTTGAIAGIGADDPDRAAVLTVPVLCGIGRKD</sequence>
<keyword evidence="3" id="KW-1185">Reference proteome</keyword>
<dbReference type="GO" id="GO:0008168">
    <property type="term" value="F:methyltransferase activity"/>
    <property type="evidence" value="ECO:0007669"/>
    <property type="project" value="UniProtKB-KW"/>
</dbReference>
<dbReference type="PIRSF" id="PIRSF017393">
    <property type="entry name" value="MTase_SAV2177"/>
    <property type="match status" value="1"/>
</dbReference>